<gene>
    <name evidence="1" type="ORF">CRE_10394</name>
</gene>
<dbReference type="InParanoid" id="E3MQJ0"/>
<dbReference type="Proteomes" id="UP000008281">
    <property type="component" value="Unassembled WGS sequence"/>
</dbReference>
<evidence type="ECO:0000313" key="1">
    <source>
        <dbReference type="EMBL" id="EFP06947.1"/>
    </source>
</evidence>
<organism evidence="2">
    <name type="scientific">Caenorhabditis remanei</name>
    <name type="common">Caenorhabditis vulgaris</name>
    <dbReference type="NCBI Taxonomy" id="31234"/>
    <lineage>
        <taxon>Eukaryota</taxon>
        <taxon>Metazoa</taxon>
        <taxon>Ecdysozoa</taxon>
        <taxon>Nematoda</taxon>
        <taxon>Chromadorea</taxon>
        <taxon>Rhabditida</taxon>
        <taxon>Rhabditina</taxon>
        <taxon>Rhabditomorpha</taxon>
        <taxon>Rhabditoidea</taxon>
        <taxon>Rhabditidae</taxon>
        <taxon>Peloderinae</taxon>
        <taxon>Caenorhabditis</taxon>
    </lineage>
</organism>
<dbReference type="HOGENOM" id="CLU_181000_0_0_1"/>
<name>E3MQJ0_CAERE</name>
<dbReference type="EMBL" id="DS268466">
    <property type="protein sequence ID" value="EFP06947.1"/>
    <property type="molecule type" value="Genomic_DNA"/>
</dbReference>
<reference evidence="1" key="1">
    <citation type="submission" date="2007-07" db="EMBL/GenBank/DDBJ databases">
        <title>PCAP assembly of the Caenorhabditis remanei genome.</title>
        <authorList>
            <consortium name="The Caenorhabditis remanei Sequencing Consortium"/>
            <person name="Wilson R.K."/>
        </authorList>
    </citation>
    <scope>NUCLEOTIDE SEQUENCE [LARGE SCALE GENOMIC DNA]</scope>
    <source>
        <strain evidence="1">PB4641</strain>
    </source>
</reference>
<protein>
    <submittedName>
        <fullName evidence="1">Uncharacterized protein</fullName>
    </submittedName>
</protein>
<proteinExistence type="predicted"/>
<dbReference type="AlphaFoldDB" id="E3MQJ0"/>
<sequence>MSQTSKRMFACVKNARRRIQPIFLFKQENGRTIRVVEENDVNSEFTIHLTLENGEKDVLRQLKVEETIFDVW</sequence>
<keyword evidence="2" id="KW-1185">Reference proteome</keyword>
<accession>E3MQJ0</accession>
<evidence type="ECO:0000313" key="2">
    <source>
        <dbReference type="Proteomes" id="UP000008281"/>
    </source>
</evidence>